<dbReference type="GO" id="GO:0043622">
    <property type="term" value="P:cortical microtubule organization"/>
    <property type="evidence" value="ECO:0007669"/>
    <property type="project" value="TreeGrafter"/>
</dbReference>
<name>A0A5P1ER01_ASPOF</name>
<proteinExistence type="predicted"/>
<evidence type="ECO:0000313" key="1">
    <source>
        <dbReference type="EMBL" id="ONK68442.1"/>
    </source>
</evidence>
<gene>
    <name evidence="1" type="ORF">A4U43_C05F11570</name>
</gene>
<reference evidence="2" key="1">
    <citation type="journal article" date="2017" name="Nat. Commun.">
        <title>The asparagus genome sheds light on the origin and evolution of a young Y chromosome.</title>
        <authorList>
            <person name="Harkess A."/>
            <person name="Zhou J."/>
            <person name="Xu C."/>
            <person name="Bowers J.E."/>
            <person name="Van der Hulst R."/>
            <person name="Ayyampalayam S."/>
            <person name="Mercati F."/>
            <person name="Riccardi P."/>
            <person name="McKain M.R."/>
            <person name="Kakrana A."/>
            <person name="Tang H."/>
            <person name="Ray J."/>
            <person name="Groenendijk J."/>
            <person name="Arikit S."/>
            <person name="Mathioni S.M."/>
            <person name="Nakano M."/>
            <person name="Shan H."/>
            <person name="Telgmann-Rauber A."/>
            <person name="Kanno A."/>
            <person name="Yue Z."/>
            <person name="Chen H."/>
            <person name="Li W."/>
            <person name="Chen Y."/>
            <person name="Xu X."/>
            <person name="Zhang Y."/>
            <person name="Luo S."/>
            <person name="Chen H."/>
            <person name="Gao J."/>
            <person name="Mao Z."/>
            <person name="Pires J.C."/>
            <person name="Luo M."/>
            <person name="Kudrna D."/>
            <person name="Wing R.A."/>
            <person name="Meyers B.C."/>
            <person name="Yi K."/>
            <person name="Kong H."/>
            <person name="Lavrijsen P."/>
            <person name="Sunseri F."/>
            <person name="Falavigna A."/>
            <person name="Ye Y."/>
            <person name="Leebens-Mack J.H."/>
            <person name="Chen G."/>
        </authorList>
    </citation>
    <scope>NUCLEOTIDE SEQUENCE [LARGE SCALE GENOMIC DNA]</scope>
    <source>
        <strain evidence="2">cv. DH0086</strain>
    </source>
</reference>
<protein>
    <submittedName>
        <fullName evidence="1">Uncharacterized protein</fullName>
    </submittedName>
</protein>
<dbReference type="EMBL" id="CM007385">
    <property type="protein sequence ID" value="ONK68442.1"/>
    <property type="molecule type" value="Genomic_DNA"/>
</dbReference>
<dbReference type="AlphaFoldDB" id="A0A5P1ER01"/>
<dbReference type="GO" id="GO:0055028">
    <property type="term" value="C:cortical microtubule"/>
    <property type="evidence" value="ECO:0007669"/>
    <property type="project" value="TreeGrafter"/>
</dbReference>
<keyword evidence="2" id="KW-1185">Reference proteome</keyword>
<dbReference type="Proteomes" id="UP000243459">
    <property type="component" value="Chromosome 5"/>
</dbReference>
<dbReference type="PANTHER" id="PTHR31949">
    <property type="entry name" value="GASTRIC MUCIN-LIKE PROTEIN"/>
    <property type="match status" value="1"/>
</dbReference>
<organism evidence="1 2">
    <name type="scientific">Asparagus officinalis</name>
    <name type="common">Garden asparagus</name>
    <dbReference type="NCBI Taxonomy" id="4686"/>
    <lineage>
        <taxon>Eukaryota</taxon>
        <taxon>Viridiplantae</taxon>
        <taxon>Streptophyta</taxon>
        <taxon>Embryophyta</taxon>
        <taxon>Tracheophyta</taxon>
        <taxon>Spermatophyta</taxon>
        <taxon>Magnoliopsida</taxon>
        <taxon>Liliopsida</taxon>
        <taxon>Asparagales</taxon>
        <taxon>Asparagaceae</taxon>
        <taxon>Asparagoideae</taxon>
        <taxon>Asparagus</taxon>
    </lineage>
</organism>
<dbReference type="Gramene" id="ONK68442">
    <property type="protein sequence ID" value="ONK68442"/>
    <property type="gene ID" value="A4U43_C05F11570"/>
</dbReference>
<accession>A0A5P1ER01</accession>
<dbReference type="PANTHER" id="PTHR31949:SF6">
    <property type="entry name" value="DUF4005 DOMAIN-CONTAINING PROTEIN"/>
    <property type="match status" value="1"/>
</dbReference>
<evidence type="ECO:0000313" key="2">
    <source>
        <dbReference type="Proteomes" id="UP000243459"/>
    </source>
</evidence>
<sequence length="130" mass="14812">MKSTAAGKPKAYRKERDEDLLLFHEMFTRGKERNASLLDPVSSEFESSRGSFPFYKLSSEVKGPPNDFLGVEKEKNDYDWLKTPPATPLFPSLEMEVNDANTVFQRELPILQHISKPSRSDSSTYNDHIG</sequence>